<comment type="similarity">
    <text evidence="3">Belongs to the RNase Z family.</text>
</comment>
<dbReference type="EC" id="3.1.26.11" evidence="4"/>
<dbReference type="Gene3D" id="3.60.15.10">
    <property type="entry name" value="Ribonuclease Z/Hydroxyacylglutathione hydrolase-like"/>
    <property type="match status" value="3"/>
</dbReference>
<evidence type="ECO:0000313" key="14">
    <source>
        <dbReference type="Proteomes" id="UP000624244"/>
    </source>
</evidence>
<keyword evidence="5" id="KW-0819">tRNA processing</keyword>
<dbReference type="InterPro" id="IPR027794">
    <property type="entry name" value="tRNase_Z_dom"/>
</dbReference>
<evidence type="ECO:0000313" key="13">
    <source>
        <dbReference type="EMBL" id="KAF5849123.1"/>
    </source>
</evidence>
<gene>
    <name evidence="13" type="ORF">GGP41_006074</name>
</gene>
<evidence type="ECO:0000256" key="8">
    <source>
        <dbReference type="ARBA" id="ARBA00022759"/>
    </source>
</evidence>
<dbReference type="GO" id="GO:0005739">
    <property type="term" value="C:mitochondrion"/>
    <property type="evidence" value="ECO:0007669"/>
    <property type="project" value="TreeGrafter"/>
</dbReference>
<feature type="compositionally biased region" description="Acidic residues" evidence="11">
    <location>
        <begin position="890"/>
        <end position="899"/>
    </location>
</feature>
<feature type="compositionally biased region" description="Basic residues" evidence="11">
    <location>
        <begin position="919"/>
        <end position="934"/>
    </location>
</feature>
<dbReference type="AlphaFoldDB" id="A0A8H6DV73"/>
<evidence type="ECO:0000256" key="11">
    <source>
        <dbReference type="SAM" id="MobiDB-lite"/>
    </source>
</evidence>
<evidence type="ECO:0000256" key="2">
    <source>
        <dbReference type="ARBA" id="ARBA00001947"/>
    </source>
</evidence>
<feature type="region of interest" description="Disordered" evidence="11">
    <location>
        <begin position="775"/>
        <end position="813"/>
    </location>
</feature>
<feature type="compositionally biased region" description="Acidic residues" evidence="11">
    <location>
        <begin position="795"/>
        <end position="805"/>
    </location>
</feature>
<comment type="caution">
    <text evidence="13">The sequence shown here is derived from an EMBL/GenBank/DDBJ whole genome shotgun (WGS) entry which is preliminary data.</text>
</comment>
<sequence length="941" mass="103967">MSCSVEIITTPTADSPGTALVLRTATKHYVFGSMAEGTQRAMVQQGTRLLKAQDFFLTGRAEWKNMGGLIGMMLTLADASTSSYTTSMETFRLAQERGRKAEIPSKPHFDVYGPPNLKHTLGTCRRFIFRKGIPIVATEYTNQSPAKDENGVIIPTWQDSNINVWAMSVSPAGSQPDAQAEAEIEERRRHFDTHLNTFKDFQAPENETPEAREVRYDKIRTATIKFMFDSNWSFDTLVEQHISEVKMPAAMFVRTPKTHSYEPYNGPKPGGSEPLPDITVWTRTPWPGAQILALPPTKPVSECVSYIVRAHPTRGQFDVARAKELGITPGPQFGQLSKGISVQNANGEWVTPEQVMGADRPGQGIAILDVPSVDYVDSLVQREELNSPEVMKGIGAIVWMLGPGVAGHPTLTEFMKKLSDVEHVISSIDTAPNRMTNDSVAIQATRLGQVDPARYSTPVFDNTSVPQKSIYRAGQSASSELPKGVIAADRGLTFALMPRFTMKKDSISRPFDDEAARRDTAPEVLELAQEAQKVVQSNREDMNKWRQLLARPDTEVITLGTGSALPSKYRNVSATLVRVPGIGNYLFDCGENTLGQLARVFPHEELIDVLKNLRVIWISHLHADHHLGTAAVIRAWYQVVHNSVPNLQPLGTTVGGIDISAYGLSVISHNGMLQWLHEYSAIEDFGYSRILPLQITANEQGSSSRLSIMNSFGKEKPKNPEVHRSLYEKFFGFEDIQTANHSTTSEALGIGAKMNAKAVVLTHFSQRYQKIPVLQTVTDGEQEDPLLEPSKTTEDPAENDDEVDPTLDNADNMDIHPTIAPPSRDTAKPIPTLQCQSSSLAKMEQVVKIRNKDLKVAIAFDYMRVRIGDICELQYFTDALNTLLLKEAEAEGETVDGEASEGKGSGKRASESDGEGQKRNKKKVKTKQAQKGKKEKSVRNN</sequence>
<keyword evidence="10" id="KW-0862">Zinc</keyword>
<evidence type="ECO:0000259" key="12">
    <source>
        <dbReference type="Pfam" id="PF13691"/>
    </source>
</evidence>
<keyword evidence="6" id="KW-0540">Nuclease</keyword>
<comment type="cofactor">
    <cofactor evidence="2">
        <name>Zn(2+)</name>
        <dbReference type="ChEBI" id="CHEBI:29105"/>
    </cofactor>
</comment>
<dbReference type="GO" id="GO:0046872">
    <property type="term" value="F:metal ion binding"/>
    <property type="evidence" value="ECO:0007669"/>
    <property type="project" value="UniProtKB-KW"/>
</dbReference>
<comment type="catalytic activity">
    <reaction evidence="1">
        <text>Endonucleolytic cleavage of RNA, removing extra 3' nucleotides from tRNA precursor, generating 3' termini of tRNAs. A 3'-hydroxy group is left at the tRNA terminus and a 5'-phosphoryl group is left at the trailer molecule.</text>
        <dbReference type="EC" id="3.1.26.11"/>
    </reaction>
</comment>
<dbReference type="EMBL" id="WNKQ01000009">
    <property type="protein sequence ID" value="KAF5849123.1"/>
    <property type="molecule type" value="Genomic_DNA"/>
</dbReference>
<dbReference type="SUPFAM" id="SSF56281">
    <property type="entry name" value="Metallo-hydrolase/oxidoreductase"/>
    <property type="match status" value="2"/>
</dbReference>
<feature type="region of interest" description="Disordered" evidence="11">
    <location>
        <begin position="890"/>
        <end position="941"/>
    </location>
</feature>
<name>A0A8H6DV73_COCSA</name>
<evidence type="ECO:0000256" key="1">
    <source>
        <dbReference type="ARBA" id="ARBA00000402"/>
    </source>
</evidence>
<evidence type="ECO:0000256" key="3">
    <source>
        <dbReference type="ARBA" id="ARBA00007823"/>
    </source>
</evidence>
<evidence type="ECO:0000256" key="9">
    <source>
        <dbReference type="ARBA" id="ARBA00022801"/>
    </source>
</evidence>
<dbReference type="PANTHER" id="PTHR12553:SF49">
    <property type="entry name" value="ZINC PHOSPHODIESTERASE ELAC PROTEIN 2"/>
    <property type="match status" value="1"/>
</dbReference>
<evidence type="ECO:0000256" key="4">
    <source>
        <dbReference type="ARBA" id="ARBA00012477"/>
    </source>
</evidence>
<dbReference type="InterPro" id="IPR047151">
    <property type="entry name" value="RNZ2-like"/>
</dbReference>
<dbReference type="Pfam" id="PF13691">
    <property type="entry name" value="Lactamase_B_4"/>
    <property type="match status" value="1"/>
</dbReference>
<keyword evidence="7" id="KW-0479">Metal-binding</keyword>
<proteinExistence type="inferred from homology"/>
<reference evidence="13" key="1">
    <citation type="submission" date="2019-11" db="EMBL/GenBank/DDBJ databases">
        <title>Bipolaris sorokiniana Genome sequencing.</title>
        <authorList>
            <person name="Wang H."/>
        </authorList>
    </citation>
    <scope>NUCLEOTIDE SEQUENCE</scope>
</reference>
<dbReference type="CDD" id="cd07718">
    <property type="entry name" value="RNaseZ_ELAC1_ELAC2-C-term-like_MBL-fold"/>
    <property type="match status" value="1"/>
</dbReference>
<dbReference type="InterPro" id="IPR036866">
    <property type="entry name" value="RibonucZ/Hydroxyglut_hydro"/>
</dbReference>
<protein>
    <recommendedName>
        <fullName evidence="4">ribonuclease Z</fullName>
        <ecNumber evidence="4">3.1.26.11</ecNumber>
    </recommendedName>
</protein>
<organism evidence="13 14">
    <name type="scientific">Cochliobolus sativus</name>
    <name type="common">Common root rot and spot blotch fungus</name>
    <name type="synonym">Bipolaris sorokiniana</name>
    <dbReference type="NCBI Taxonomy" id="45130"/>
    <lineage>
        <taxon>Eukaryota</taxon>
        <taxon>Fungi</taxon>
        <taxon>Dikarya</taxon>
        <taxon>Ascomycota</taxon>
        <taxon>Pezizomycotina</taxon>
        <taxon>Dothideomycetes</taxon>
        <taxon>Pleosporomycetidae</taxon>
        <taxon>Pleosporales</taxon>
        <taxon>Pleosporineae</taxon>
        <taxon>Pleosporaceae</taxon>
        <taxon>Bipolaris</taxon>
    </lineage>
</organism>
<feature type="compositionally biased region" description="Basic and acidic residues" evidence="11">
    <location>
        <begin position="908"/>
        <end position="918"/>
    </location>
</feature>
<evidence type="ECO:0000256" key="6">
    <source>
        <dbReference type="ARBA" id="ARBA00022722"/>
    </source>
</evidence>
<evidence type="ECO:0000256" key="7">
    <source>
        <dbReference type="ARBA" id="ARBA00022723"/>
    </source>
</evidence>
<dbReference type="GO" id="GO:1990180">
    <property type="term" value="P:mitochondrial tRNA 3'-end processing"/>
    <property type="evidence" value="ECO:0007669"/>
    <property type="project" value="TreeGrafter"/>
</dbReference>
<evidence type="ECO:0000256" key="10">
    <source>
        <dbReference type="ARBA" id="ARBA00022833"/>
    </source>
</evidence>
<accession>A0A8H6DV73</accession>
<feature type="domain" description="tRNase Z endonuclease" evidence="12">
    <location>
        <begin position="6"/>
        <end position="68"/>
    </location>
</feature>
<keyword evidence="9" id="KW-0378">Hydrolase</keyword>
<dbReference type="GO" id="GO:0042781">
    <property type="term" value="F:3'-tRNA processing endoribonuclease activity"/>
    <property type="evidence" value="ECO:0007669"/>
    <property type="project" value="UniProtKB-EC"/>
</dbReference>
<dbReference type="Proteomes" id="UP000624244">
    <property type="component" value="Unassembled WGS sequence"/>
</dbReference>
<evidence type="ECO:0000256" key="5">
    <source>
        <dbReference type="ARBA" id="ARBA00022694"/>
    </source>
</evidence>
<dbReference type="PANTHER" id="PTHR12553">
    <property type="entry name" value="ZINC PHOSPHODIESTERASE ELAC PROTEIN 2"/>
    <property type="match status" value="1"/>
</dbReference>
<keyword evidence="8" id="KW-0255">Endonuclease</keyword>